<name>A0A183E7Q0_9BILA</name>
<accession>A0A183E7Q0</accession>
<evidence type="ECO:0000313" key="5">
    <source>
        <dbReference type="Proteomes" id="UP000271098"/>
    </source>
</evidence>
<dbReference type="Gene3D" id="3.30.160.380">
    <property type="entry name" value="Dicer dimerisation domain"/>
    <property type="match status" value="1"/>
</dbReference>
<dbReference type="GO" id="GO:0004530">
    <property type="term" value="F:deoxyribonuclease I activity"/>
    <property type="evidence" value="ECO:0007669"/>
    <property type="project" value="TreeGrafter"/>
</dbReference>
<feature type="domain" description="Dicer dsRNA-binding fold" evidence="3">
    <location>
        <begin position="1"/>
        <end position="69"/>
    </location>
</feature>
<keyword evidence="1" id="KW-0378">Hydrolase</keyword>
<dbReference type="AlphaFoldDB" id="A0A183E7Q0"/>
<dbReference type="EMBL" id="UYRT01084515">
    <property type="protein sequence ID" value="VDN28949.1"/>
    <property type="molecule type" value="Genomic_DNA"/>
</dbReference>
<dbReference type="GO" id="GO:0005634">
    <property type="term" value="C:nucleus"/>
    <property type="evidence" value="ECO:0007669"/>
    <property type="project" value="TreeGrafter"/>
</dbReference>
<dbReference type="GO" id="GO:0005737">
    <property type="term" value="C:cytoplasm"/>
    <property type="evidence" value="ECO:0007669"/>
    <property type="project" value="TreeGrafter"/>
</dbReference>
<evidence type="ECO:0000313" key="4">
    <source>
        <dbReference type="EMBL" id="VDN28949.1"/>
    </source>
</evidence>
<dbReference type="OrthoDB" id="2392202at2759"/>
<dbReference type="Pfam" id="PF03368">
    <property type="entry name" value="Dicer_dimer"/>
    <property type="match status" value="1"/>
</dbReference>
<reference evidence="4 5" key="2">
    <citation type="submission" date="2018-11" db="EMBL/GenBank/DDBJ databases">
        <authorList>
            <consortium name="Pathogen Informatics"/>
        </authorList>
    </citation>
    <scope>NUCLEOTIDE SEQUENCE [LARGE SCALE GENOMIC DNA]</scope>
</reference>
<dbReference type="PANTHER" id="PTHR14950">
    <property type="entry name" value="DICER-RELATED"/>
    <property type="match status" value="1"/>
</dbReference>
<gene>
    <name evidence="4" type="ORF">GPUH_LOCUS16991</name>
</gene>
<dbReference type="GO" id="GO:0070578">
    <property type="term" value="C:RISC-loading complex"/>
    <property type="evidence" value="ECO:0007669"/>
    <property type="project" value="TreeGrafter"/>
</dbReference>
<protein>
    <submittedName>
        <fullName evidence="6">Dicer dsRNA-binding fold domain-containing protein</fullName>
    </submittedName>
</protein>
<dbReference type="GO" id="GO:0030422">
    <property type="term" value="P:siRNA processing"/>
    <property type="evidence" value="ECO:0007669"/>
    <property type="project" value="TreeGrafter"/>
</dbReference>
<evidence type="ECO:0000259" key="3">
    <source>
        <dbReference type="PROSITE" id="PS51327"/>
    </source>
</evidence>
<evidence type="ECO:0000256" key="2">
    <source>
        <dbReference type="PROSITE-ProRule" id="PRU00657"/>
    </source>
</evidence>
<proteinExistence type="predicted"/>
<reference evidence="6" key="1">
    <citation type="submission" date="2016-06" db="UniProtKB">
        <authorList>
            <consortium name="WormBaseParasite"/>
        </authorList>
    </citation>
    <scope>IDENTIFICATION</scope>
</reference>
<organism evidence="6">
    <name type="scientific">Gongylonema pulchrum</name>
    <dbReference type="NCBI Taxonomy" id="637853"/>
    <lineage>
        <taxon>Eukaryota</taxon>
        <taxon>Metazoa</taxon>
        <taxon>Ecdysozoa</taxon>
        <taxon>Nematoda</taxon>
        <taxon>Chromadorea</taxon>
        <taxon>Rhabditida</taxon>
        <taxon>Spirurina</taxon>
        <taxon>Spiruromorpha</taxon>
        <taxon>Spiruroidea</taxon>
        <taxon>Gongylonematidae</taxon>
        <taxon>Gongylonema</taxon>
    </lineage>
</organism>
<dbReference type="InterPro" id="IPR005034">
    <property type="entry name" value="Dicer_dimerisation"/>
</dbReference>
<dbReference type="GO" id="GO:0004525">
    <property type="term" value="F:ribonuclease III activity"/>
    <property type="evidence" value="ECO:0007669"/>
    <property type="project" value="TreeGrafter"/>
</dbReference>
<dbReference type="GO" id="GO:0003723">
    <property type="term" value="F:RNA binding"/>
    <property type="evidence" value="ECO:0007669"/>
    <property type="project" value="UniProtKB-UniRule"/>
</dbReference>
<dbReference type="GO" id="GO:0006309">
    <property type="term" value="P:apoptotic DNA fragmentation"/>
    <property type="evidence" value="ECO:0007669"/>
    <property type="project" value="TreeGrafter"/>
</dbReference>
<sequence length="244" mass="27722">MQVNGRTMYRAELVLPINSPIKETITLKKPMENKKLAQMAVALEACRRLHQRKELNDNLLPVGKGTTALTVLDEDPDEFIPNMNYKVGSARRKQLYDKRMAKALHSSLPSAGEECYIYVMEVDLVQAVSGAANPRNRRFVNPLDTEFCFGFLSNTKIPKVPSFPVFLRQGRMQANVFLAKSFLRVDHEMLQLLQAFHHYLFDNVLRLVKGGLVFVPNNAPTNTLIVPLRRGSPLLDVDYTSRYS</sequence>
<dbReference type="InterPro" id="IPR048512">
    <property type="entry name" value="Dicer_platform"/>
</dbReference>
<evidence type="ECO:0000256" key="1">
    <source>
        <dbReference type="ARBA" id="ARBA00022801"/>
    </source>
</evidence>
<evidence type="ECO:0000313" key="6">
    <source>
        <dbReference type="WBParaSite" id="GPUH_0001701301-mRNA-1"/>
    </source>
</evidence>
<dbReference type="GO" id="GO:0031054">
    <property type="term" value="P:pre-miRNA processing"/>
    <property type="evidence" value="ECO:0007669"/>
    <property type="project" value="TreeGrafter"/>
</dbReference>
<keyword evidence="2" id="KW-0694">RNA-binding</keyword>
<keyword evidence="5" id="KW-1185">Reference proteome</keyword>
<dbReference type="InterPro" id="IPR038248">
    <property type="entry name" value="Dicer_dimer_sf"/>
</dbReference>
<dbReference type="Proteomes" id="UP000271098">
    <property type="component" value="Unassembled WGS sequence"/>
</dbReference>
<dbReference type="PROSITE" id="PS51327">
    <property type="entry name" value="DICER_DSRBF"/>
    <property type="match status" value="1"/>
</dbReference>
<dbReference type="WBParaSite" id="GPUH_0001701301-mRNA-1">
    <property type="protein sequence ID" value="GPUH_0001701301-mRNA-1"/>
    <property type="gene ID" value="GPUH_0001701301"/>
</dbReference>
<dbReference type="Pfam" id="PF20931">
    <property type="entry name" value="Dicer_platform"/>
    <property type="match status" value="1"/>
</dbReference>
<dbReference type="PANTHER" id="PTHR14950:SF37">
    <property type="entry name" value="ENDORIBONUCLEASE DICER"/>
    <property type="match status" value="1"/>
</dbReference>